<reference evidence="1" key="1">
    <citation type="submission" date="2016-04" db="EMBL/GenBank/DDBJ databases">
        <authorList>
            <person name="Evans L.H."/>
            <person name="Alamgir A."/>
            <person name="Owens N."/>
            <person name="Weber N.D."/>
            <person name="Virtaneva K."/>
            <person name="Barbian K."/>
            <person name="Babar A."/>
            <person name="Rosenke K."/>
        </authorList>
    </citation>
    <scope>NUCLEOTIDE SEQUENCE</scope>
    <source>
        <strain evidence="1">92-2</strain>
    </source>
</reference>
<sequence>MRDYLVCWAIAWAENAFGVLCA</sequence>
<evidence type="ECO:0000313" key="1">
    <source>
        <dbReference type="EMBL" id="SBW00704.1"/>
    </source>
</evidence>
<gene>
    <name evidence="1" type="ORF">KM92DES2_11394</name>
</gene>
<proteinExistence type="predicted"/>
<name>A0A212JMN8_9BACT</name>
<dbReference type="AlphaFoldDB" id="A0A212JMN8"/>
<accession>A0A212JMN8</accession>
<protein>
    <submittedName>
        <fullName evidence="1">Uncharacterized protein</fullName>
    </submittedName>
</protein>
<organism evidence="1">
    <name type="scientific">uncultured Desulfovibrio sp</name>
    <dbReference type="NCBI Taxonomy" id="167968"/>
    <lineage>
        <taxon>Bacteria</taxon>
        <taxon>Pseudomonadati</taxon>
        <taxon>Thermodesulfobacteriota</taxon>
        <taxon>Desulfovibrionia</taxon>
        <taxon>Desulfovibrionales</taxon>
        <taxon>Desulfovibrionaceae</taxon>
        <taxon>Desulfovibrio</taxon>
        <taxon>environmental samples</taxon>
    </lineage>
</organism>
<dbReference type="EMBL" id="FLUP01000001">
    <property type="protein sequence ID" value="SBW00704.1"/>
    <property type="molecule type" value="Genomic_DNA"/>
</dbReference>